<dbReference type="EMBL" id="JBEZVI010000001">
    <property type="protein sequence ID" value="MEU3708742.1"/>
    <property type="molecule type" value="Genomic_DNA"/>
</dbReference>
<accession>A0ABV2YSL5</accession>
<evidence type="ECO:0000313" key="2">
    <source>
        <dbReference type="Proteomes" id="UP001550853"/>
    </source>
</evidence>
<gene>
    <name evidence="1" type="ORF">AB0E61_01410</name>
</gene>
<name>A0ABV2YSL5_9ACTN</name>
<comment type="caution">
    <text evidence="1">The sequence shown here is derived from an EMBL/GenBank/DDBJ whole genome shotgun (WGS) entry which is preliminary data.</text>
</comment>
<proteinExistence type="predicted"/>
<keyword evidence="2" id="KW-1185">Reference proteome</keyword>
<sequence>MGTGRGGTAGTVARLWTAGEMPYGDALYRPDDTALELHVEGPGRYHPDAGQPIPFRLGGPVEVARIVAECGTTEVDPAFESALPDGSGWLCGGGSGMGNVGYLARLAPDRSLRWVAVMWSSNPFVAVRHEGTTAVCFNDWGNRLALDLTAPALARDGCGS</sequence>
<reference evidence="1 2" key="1">
    <citation type="submission" date="2024-06" db="EMBL/GenBank/DDBJ databases">
        <title>The Natural Products Discovery Center: Release of the First 8490 Sequenced Strains for Exploring Actinobacteria Biosynthetic Diversity.</title>
        <authorList>
            <person name="Kalkreuter E."/>
            <person name="Kautsar S.A."/>
            <person name="Yang D."/>
            <person name="Bader C.D."/>
            <person name="Teijaro C.N."/>
            <person name="Fluegel L."/>
            <person name="Davis C.M."/>
            <person name="Simpson J.R."/>
            <person name="Lauterbach L."/>
            <person name="Steele A.D."/>
            <person name="Gui C."/>
            <person name="Meng S."/>
            <person name="Li G."/>
            <person name="Viehrig K."/>
            <person name="Ye F."/>
            <person name="Su P."/>
            <person name="Kiefer A.F."/>
            <person name="Nichols A."/>
            <person name="Cepeda A.J."/>
            <person name="Yan W."/>
            <person name="Fan B."/>
            <person name="Jiang Y."/>
            <person name="Adhikari A."/>
            <person name="Zheng C.-J."/>
            <person name="Schuster L."/>
            <person name="Cowan T.M."/>
            <person name="Smanski M.J."/>
            <person name="Chevrette M.G."/>
            <person name="De Carvalho L.P.S."/>
            <person name="Shen B."/>
        </authorList>
    </citation>
    <scope>NUCLEOTIDE SEQUENCE [LARGE SCALE GENOMIC DNA]</scope>
    <source>
        <strain evidence="1 2">NPDC033039</strain>
    </source>
</reference>
<evidence type="ECO:0000313" key="1">
    <source>
        <dbReference type="EMBL" id="MEU3708742.1"/>
    </source>
</evidence>
<dbReference type="RefSeq" id="WP_030279408.1">
    <property type="nucleotide sequence ID" value="NZ_JBEZVI010000001.1"/>
</dbReference>
<protein>
    <submittedName>
        <fullName evidence="1">Uncharacterized protein</fullName>
    </submittedName>
</protein>
<dbReference type="Proteomes" id="UP001550853">
    <property type="component" value="Unassembled WGS sequence"/>
</dbReference>
<organism evidence="1 2">
    <name type="scientific">Streptomyces catenulae</name>
    <dbReference type="NCBI Taxonomy" id="66875"/>
    <lineage>
        <taxon>Bacteria</taxon>
        <taxon>Bacillati</taxon>
        <taxon>Actinomycetota</taxon>
        <taxon>Actinomycetes</taxon>
        <taxon>Kitasatosporales</taxon>
        <taxon>Streptomycetaceae</taxon>
        <taxon>Streptomyces</taxon>
    </lineage>
</organism>